<comment type="caution">
    <text evidence="2">The sequence shown here is derived from an EMBL/GenBank/DDBJ whole genome shotgun (WGS) entry which is preliminary data.</text>
</comment>
<accession>A0ABU6Y8A6</accession>
<sequence length="265" mass="29693">MGTKKSCQNVKVPRPLNAVEQRLYGWVEEAVFTQPSVVLADDLPEHETDRGCEWGWSPLIMGVPRVIYALGGSFAVYGFPTGSDDALLRGGEPASSEWGRKLFGSFKESIQEFKWHYFKVLSSPGRRAFWLNHEDSLLLVKMKQSKLDCMMSMLDDPGRMAPRSVKKGGFKRERTPVVDIEKEEGAKEDPSADLKPKRHKKGGKGVDLTDRVLGEDAAWEHPVNPLELAFPKEFNFRKALDVGLTTSSVRKPLQTMLSDQLLGES</sequence>
<keyword evidence="3" id="KW-1185">Reference proteome</keyword>
<evidence type="ECO:0000256" key="1">
    <source>
        <dbReference type="SAM" id="MobiDB-lite"/>
    </source>
</evidence>
<dbReference type="Proteomes" id="UP001341840">
    <property type="component" value="Unassembled WGS sequence"/>
</dbReference>
<proteinExistence type="predicted"/>
<protein>
    <submittedName>
        <fullName evidence="2">Uncharacterized protein</fullName>
    </submittedName>
</protein>
<organism evidence="2 3">
    <name type="scientific">Stylosanthes scabra</name>
    <dbReference type="NCBI Taxonomy" id="79078"/>
    <lineage>
        <taxon>Eukaryota</taxon>
        <taxon>Viridiplantae</taxon>
        <taxon>Streptophyta</taxon>
        <taxon>Embryophyta</taxon>
        <taxon>Tracheophyta</taxon>
        <taxon>Spermatophyta</taxon>
        <taxon>Magnoliopsida</taxon>
        <taxon>eudicotyledons</taxon>
        <taxon>Gunneridae</taxon>
        <taxon>Pentapetalae</taxon>
        <taxon>rosids</taxon>
        <taxon>fabids</taxon>
        <taxon>Fabales</taxon>
        <taxon>Fabaceae</taxon>
        <taxon>Papilionoideae</taxon>
        <taxon>50 kb inversion clade</taxon>
        <taxon>dalbergioids sensu lato</taxon>
        <taxon>Dalbergieae</taxon>
        <taxon>Pterocarpus clade</taxon>
        <taxon>Stylosanthes</taxon>
    </lineage>
</organism>
<reference evidence="2 3" key="1">
    <citation type="journal article" date="2023" name="Plants (Basel)">
        <title>Bridging the Gap: Combining Genomics and Transcriptomics Approaches to Understand Stylosanthes scabra, an Orphan Legume from the Brazilian Caatinga.</title>
        <authorList>
            <person name="Ferreira-Neto J.R.C."/>
            <person name="da Silva M.D."/>
            <person name="Binneck E."/>
            <person name="de Melo N.F."/>
            <person name="da Silva R.H."/>
            <person name="de Melo A.L.T.M."/>
            <person name="Pandolfi V."/>
            <person name="Bustamante F.O."/>
            <person name="Brasileiro-Vidal A.C."/>
            <person name="Benko-Iseppon A.M."/>
        </authorList>
    </citation>
    <scope>NUCLEOTIDE SEQUENCE [LARGE SCALE GENOMIC DNA]</scope>
    <source>
        <tissue evidence="2">Leaves</tissue>
    </source>
</reference>
<name>A0ABU6Y8A6_9FABA</name>
<evidence type="ECO:0000313" key="3">
    <source>
        <dbReference type="Proteomes" id="UP001341840"/>
    </source>
</evidence>
<dbReference type="EMBL" id="JASCZI010241706">
    <property type="protein sequence ID" value="MED6205423.1"/>
    <property type="molecule type" value="Genomic_DNA"/>
</dbReference>
<feature type="region of interest" description="Disordered" evidence="1">
    <location>
        <begin position="181"/>
        <end position="207"/>
    </location>
</feature>
<gene>
    <name evidence="2" type="ORF">PIB30_017455</name>
</gene>
<evidence type="ECO:0000313" key="2">
    <source>
        <dbReference type="EMBL" id="MED6205423.1"/>
    </source>
</evidence>
<feature type="compositionally biased region" description="Basic and acidic residues" evidence="1">
    <location>
        <begin position="181"/>
        <end position="195"/>
    </location>
</feature>